<evidence type="ECO:0000313" key="1">
    <source>
        <dbReference type="EMBL" id="ORV08065.1"/>
    </source>
</evidence>
<accession>A0A1X1RKC2</accession>
<proteinExistence type="predicted"/>
<organism evidence="1 2">
    <name type="scientific">Mycolicibacterium fallax</name>
    <name type="common">Mycobacterium fallax</name>
    <dbReference type="NCBI Taxonomy" id="1793"/>
    <lineage>
        <taxon>Bacteria</taxon>
        <taxon>Bacillati</taxon>
        <taxon>Actinomycetota</taxon>
        <taxon>Actinomycetes</taxon>
        <taxon>Mycobacteriales</taxon>
        <taxon>Mycobacteriaceae</taxon>
        <taxon>Mycolicibacterium</taxon>
    </lineage>
</organism>
<dbReference type="EMBL" id="LQOJ01000017">
    <property type="protein sequence ID" value="ORV08065.1"/>
    <property type="molecule type" value="Genomic_DNA"/>
</dbReference>
<keyword evidence="2" id="KW-1185">Reference proteome</keyword>
<dbReference type="OrthoDB" id="9774475at2"/>
<gene>
    <name evidence="1" type="ORF">AWC04_02560</name>
</gene>
<dbReference type="Proteomes" id="UP000193484">
    <property type="component" value="Unassembled WGS sequence"/>
</dbReference>
<reference evidence="1 2" key="1">
    <citation type="submission" date="2016-01" db="EMBL/GenBank/DDBJ databases">
        <title>The new phylogeny of the genus Mycobacterium.</title>
        <authorList>
            <person name="Tarcisio F."/>
            <person name="Conor M."/>
            <person name="Antonella G."/>
            <person name="Elisabetta G."/>
            <person name="Giulia F.S."/>
            <person name="Sara T."/>
            <person name="Anna F."/>
            <person name="Clotilde B."/>
            <person name="Roberto B."/>
            <person name="Veronica D.S."/>
            <person name="Fabio R."/>
            <person name="Monica P."/>
            <person name="Olivier J."/>
            <person name="Enrico T."/>
            <person name="Nicola S."/>
        </authorList>
    </citation>
    <scope>NUCLEOTIDE SEQUENCE [LARGE SCALE GENOMIC DNA]</scope>
    <source>
        <strain evidence="1 2">DSM 44179</strain>
    </source>
</reference>
<evidence type="ECO:0008006" key="3">
    <source>
        <dbReference type="Google" id="ProtNLM"/>
    </source>
</evidence>
<sequence length="375" mass="41692">MASFGMGLDSSVMLLRWLEEPETRDFDLSELTVVTAITGDEFESTRRLVERHILPRLAEHRVRFIQCGRSARTTTVNGGGVVVFDDSTDPRRLHFRGSYTLSAEMLAAGTIPQLGGARTCSVHAKGWALDPVIAALTRGGHYRHAIGFEVNEHRRAAKDALFNTDRRHGWYPLLDWVFDRQRCHDYAVAALGESIEKSACGYCPFSMSTEAGRRALMRRYGAEPERAVQALVLEDVARRLNPRQTLISGSSLADVVASAGLPAVIDTFREQLDGMAWSLYEVRRVTPIASSGRRGVTARSIRALDRGSRAEMEAALSGHPGQTVTDTAGIVRQHLDCPERCEHLLVAAPAVVMDKQRSQFEHFWKEAHRGHDTLF</sequence>
<evidence type="ECO:0000313" key="2">
    <source>
        <dbReference type="Proteomes" id="UP000193484"/>
    </source>
</evidence>
<name>A0A1X1RKC2_MYCFA</name>
<dbReference type="STRING" id="1793.AWC04_02560"/>
<protein>
    <recommendedName>
        <fullName evidence="3">Phosphoadenosine phosphosulfate reductase</fullName>
    </recommendedName>
</protein>
<dbReference type="AlphaFoldDB" id="A0A1X1RKC2"/>
<comment type="caution">
    <text evidence="1">The sequence shown here is derived from an EMBL/GenBank/DDBJ whole genome shotgun (WGS) entry which is preliminary data.</text>
</comment>